<dbReference type="InterPro" id="IPR036396">
    <property type="entry name" value="Cyt_P450_sf"/>
</dbReference>
<dbReference type="AlphaFoldDB" id="A0A165IKV5"/>
<gene>
    <name evidence="1" type="ORF">LAESUDRAFT_640448</name>
</gene>
<evidence type="ECO:0008006" key="3">
    <source>
        <dbReference type="Google" id="ProtNLM"/>
    </source>
</evidence>
<dbReference type="GO" id="GO:0005506">
    <property type="term" value="F:iron ion binding"/>
    <property type="evidence" value="ECO:0007669"/>
    <property type="project" value="InterPro"/>
</dbReference>
<dbReference type="OrthoDB" id="5076166at2759"/>
<dbReference type="Gene3D" id="1.10.630.10">
    <property type="entry name" value="Cytochrome P450"/>
    <property type="match status" value="1"/>
</dbReference>
<evidence type="ECO:0000313" key="2">
    <source>
        <dbReference type="Proteomes" id="UP000076871"/>
    </source>
</evidence>
<feature type="non-terminal residue" evidence="1">
    <location>
        <position position="119"/>
    </location>
</feature>
<evidence type="ECO:0000313" key="1">
    <source>
        <dbReference type="EMBL" id="KZT13218.1"/>
    </source>
</evidence>
<dbReference type="GO" id="GO:0016705">
    <property type="term" value="F:oxidoreductase activity, acting on paired donors, with incorporation or reduction of molecular oxygen"/>
    <property type="evidence" value="ECO:0007669"/>
    <property type="project" value="InterPro"/>
</dbReference>
<sequence>MSAYAAVLLVLVSTIGVAIYRRMSRHSLNRIRGPPSPSLLFGHNLLLSHQDDVGDLESQWIRQYGSAWRLMECLGKDNLWLVDPKALHHIFHKSGHKYSRRIDARQIARQLTGDGILFA</sequence>
<keyword evidence="2" id="KW-1185">Reference proteome</keyword>
<dbReference type="GO" id="GO:0020037">
    <property type="term" value="F:heme binding"/>
    <property type="evidence" value="ECO:0007669"/>
    <property type="project" value="InterPro"/>
</dbReference>
<dbReference type="GeneID" id="63820632"/>
<accession>A0A165IKV5</accession>
<dbReference type="STRING" id="1314785.A0A165IKV5"/>
<name>A0A165IKV5_9APHY</name>
<proteinExistence type="predicted"/>
<dbReference type="Proteomes" id="UP000076871">
    <property type="component" value="Unassembled WGS sequence"/>
</dbReference>
<dbReference type="InParanoid" id="A0A165IKV5"/>
<organism evidence="1 2">
    <name type="scientific">Laetiporus sulphureus 93-53</name>
    <dbReference type="NCBI Taxonomy" id="1314785"/>
    <lineage>
        <taxon>Eukaryota</taxon>
        <taxon>Fungi</taxon>
        <taxon>Dikarya</taxon>
        <taxon>Basidiomycota</taxon>
        <taxon>Agaricomycotina</taxon>
        <taxon>Agaricomycetes</taxon>
        <taxon>Polyporales</taxon>
        <taxon>Laetiporus</taxon>
    </lineage>
</organism>
<reference evidence="1 2" key="1">
    <citation type="journal article" date="2016" name="Mol. Biol. Evol.">
        <title>Comparative Genomics of Early-Diverging Mushroom-Forming Fungi Provides Insights into the Origins of Lignocellulose Decay Capabilities.</title>
        <authorList>
            <person name="Nagy L.G."/>
            <person name="Riley R."/>
            <person name="Tritt A."/>
            <person name="Adam C."/>
            <person name="Daum C."/>
            <person name="Floudas D."/>
            <person name="Sun H."/>
            <person name="Yadav J.S."/>
            <person name="Pangilinan J."/>
            <person name="Larsson K.H."/>
            <person name="Matsuura K."/>
            <person name="Barry K."/>
            <person name="Labutti K."/>
            <person name="Kuo R."/>
            <person name="Ohm R.A."/>
            <person name="Bhattacharya S.S."/>
            <person name="Shirouzu T."/>
            <person name="Yoshinaga Y."/>
            <person name="Martin F.M."/>
            <person name="Grigoriev I.V."/>
            <person name="Hibbett D.S."/>
        </authorList>
    </citation>
    <scope>NUCLEOTIDE SEQUENCE [LARGE SCALE GENOMIC DNA]</scope>
    <source>
        <strain evidence="1 2">93-53</strain>
    </source>
</reference>
<dbReference type="RefSeq" id="XP_040770728.1">
    <property type="nucleotide sequence ID" value="XM_040903602.1"/>
</dbReference>
<dbReference type="GO" id="GO:0004497">
    <property type="term" value="F:monooxygenase activity"/>
    <property type="evidence" value="ECO:0007669"/>
    <property type="project" value="InterPro"/>
</dbReference>
<protein>
    <recommendedName>
        <fullName evidence="3">Cytochrome P450</fullName>
    </recommendedName>
</protein>
<dbReference type="EMBL" id="KV427605">
    <property type="protein sequence ID" value="KZT13218.1"/>
    <property type="molecule type" value="Genomic_DNA"/>
</dbReference>
<dbReference type="SUPFAM" id="SSF48264">
    <property type="entry name" value="Cytochrome P450"/>
    <property type="match status" value="1"/>
</dbReference>